<evidence type="ECO:0000259" key="1">
    <source>
        <dbReference type="PROSITE" id="PS50943"/>
    </source>
</evidence>
<dbReference type="InterPro" id="IPR001387">
    <property type="entry name" value="Cro/C1-type_HTH"/>
</dbReference>
<sequence length="270" mass="30326">MKANALGDYLRARRQQVRPEDVGLVPGARRRVEGLRREELAMLAGISAEYYLRLEVGRDKNPSQQVIDALAQALRLEPLARQHLQYLAAPTGSDLCHVEAAPAYAFPEVINQFLIPAALVNRYLDVMAANPMARALSPEFTPGQNFLRWRLLDPAARRLYVNWDDATASAVSGLRDLGGRWPEEPRMRALVDELCSASDRFRELWPRADVGYRLGIHHYRHPLVGELYLHRSRLNAPYPGGEHVVMYRAEAGSVSAQALDELRRLSTPAG</sequence>
<dbReference type="Proteomes" id="UP000199251">
    <property type="component" value="Unassembled WGS sequence"/>
</dbReference>
<dbReference type="PANTHER" id="PTHR35010">
    <property type="entry name" value="BLL4672 PROTEIN-RELATED"/>
    <property type="match status" value="1"/>
</dbReference>
<dbReference type="InterPro" id="IPR041413">
    <property type="entry name" value="MLTR_LBD"/>
</dbReference>
<organism evidence="2 3">
    <name type="scientific">Mycobacterium lentiflavum</name>
    <dbReference type="NCBI Taxonomy" id="141349"/>
    <lineage>
        <taxon>Bacteria</taxon>
        <taxon>Bacillati</taxon>
        <taxon>Actinomycetota</taxon>
        <taxon>Actinomycetes</taxon>
        <taxon>Mycobacteriales</taxon>
        <taxon>Mycobacteriaceae</taxon>
        <taxon>Mycobacterium</taxon>
        <taxon>Mycobacterium simiae complex</taxon>
    </lineage>
</organism>
<dbReference type="GO" id="GO:0003677">
    <property type="term" value="F:DNA binding"/>
    <property type="evidence" value="ECO:0007669"/>
    <property type="project" value="UniProtKB-KW"/>
</dbReference>
<dbReference type="InterPro" id="IPR010982">
    <property type="entry name" value="Lambda_DNA-bd_dom_sf"/>
</dbReference>
<dbReference type="CDD" id="cd00093">
    <property type="entry name" value="HTH_XRE"/>
    <property type="match status" value="1"/>
</dbReference>
<dbReference type="Gene3D" id="1.10.260.40">
    <property type="entry name" value="lambda repressor-like DNA-binding domains"/>
    <property type="match status" value="1"/>
</dbReference>
<dbReference type="EMBL" id="CTEE01000001">
    <property type="protein sequence ID" value="CQD09578.1"/>
    <property type="molecule type" value="Genomic_DNA"/>
</dbReference>
<reference evidence="2 3" key="1">
    <citation type="submission" date="2015-03" db="EMBL/GenBank/DDBJ databases">
        <authorList>
            <person name="Urmite Genomes"/>
        </authorList>
    </citation>
    <scope>NUCLEOTIDE SEQUENCE [LARGE SCALE GENOMIC DNA]</scope>
    <source>
        <strain evidence="2 3">CSUR P1491</strain>
    </source>
</reference>
<feature type="domain" description="HTH cro/C1-type" evidence="1">
    <location>
        <begin position="34"/>
        <end position="82"/>
    </location>
</feature>
<dbReference type="SMART" id="SM00530">
    <property type="entry name" value="HTH_XRE"/>
    <property type="match status" value="1"/>
</dbReference>
<dbReference type="Pfam" id="PF17765">
    <property type="entry name" value="MLTR_LBD"/>
    <property type="match status" value="1"/>
</dbReference>
<gene>
    <name evidence="2" type="ORF">BN1232_01746</name>
</gene>
<protein>
    <submittedName>
        <fullName evidence="2">DNA-binding protein</fullName>
    </submittedName>
</protein>
<proteinExistence type="predicted"/>
<dbReference type="PANTHER" id="PTHR35010:SF2">
    <property type="entry name" value="BLL4672 PROTEIN"/>
    <property type="match status" value="1"/>
</dbReference>
<dbReference type="Gene3D" id="3.30.450.180">
    <property type="match status" value="1"/>
</dbReference>
<dbReference type="SUPFAM" id="SSF47413">
    <property type="entry name" value="lambda repressor-like DNA-binding domains"/>
    <property type="match status" value="1"/>
</dbReference>
<dbReference type="OrthoDB" id="3608749at2"/>
<name>A0A0E4GWQ1_MYCLN</name>
<dbReference type="PROSITE" id="PS50943">
    <property type="entry name" value="HTH_CROC1"/>
    <property type="match status" value="1"/>
</dbReference>
<dbReference type="Pfam" id="PF13560">
    <property type="entry name" value="HTH_31"/>
    <property type="match status" value="1"/>
</dbReference>
<evidence type="ECO:0000313" key="2">
    <source>
        <dbReference type="EMBL" id="CQD09578.1"/>
    </source>
</evidence>
<dbReference type="AlphaFoldDB" id="A0A0E4GWQ1"/>
<dbReference type="STRING" id="141349.BN1232_01746"/>
<dbReference type="RefSeq" id="WP_090608598.1">
    <property type="nucleotide sequence ID" value="NZ_CTEE01000001.1"/>
</dbReference>
<accession>A0A0E4GWQ1</accession>
<evidence type="ECO:0000313" key="3">
    <source>
        <dbReference type="Proteomes" id="UP000199251"/>
    </source>
</evidence>
<keyword evidence="2" id="KW-0238">DNA-binding</keyword>